<comment type="caution">
    <text evidence="2">The sequence shown here is derived from an EMBL/GenBank/DDBJ whole genome shotgun (WGS) entry which is preliminary data.</text>
</comment>
<feature type="transmembrane region" description="Helical" evidence="1">
    <location>
        <begin position="256"/>
        <end position="277"/>
    </location>
</feature>
<keyword evidence="1" id="KW-0812">Transmembrane</keyword>
<accession>A0ABV5PAG4</accession>
<evidence type="ECO:0008006" key="4">
    <source>
        <dbReference type="Google" id="ProtNLM"/>
    </source>
</evidence>
<organism evidence="2 3">
    <name type="scientific">Streptomyces cremeus</name>
    <dbReference type="NCBI Taxonomy" id="66881"/>
    <lineage>
        <taxon>Bacteria</taxon>
        <taxon>Bacillati</taxon>
        <taxon>Actinomycetota</taxon>
        <taxon>Actinomycetes</taxon>
        <taxon>Kitasatosporales</taxon>
        <taxon>Streptomycetaceae</taxon>
        <taxon>Streptomyces</taxon>
    </lineage>
</organism>
<protein>
    <recommendedName>
        <fullName evidence="4">Integral membrane protein</fullName>
    </recommendedName>
</protein>
<dbReference type="Proteomes" id="UP001589718">
    <property type="component" value="Unassembled WGS sequence"/>
</dbReference>
<evidence type="ECO:0000313" key="2">
    <source>
        <dbReference type="EMBL" id="MFB9519571.1"/>
    </source>
</evidence>
<evidence type="ECO:0000313" key="3">
    <source>
        <dbReference type="Proteomes" id="UP001589718"/>
    </source>
</evidence>
<proteinExistence type="predicted"/>
<keyword evidence="1" id="KW-1133">Transmembrane helix</keyword>
<dbReference type="RefSeq" id="WP_345221113.1">
    <property type="nucleotide sequence ID" value="NZ_BAAAXE010000013.1"/>
</dbReference>
<reference evidence="2 3" key="1">
    <citation type="submission" date="2024-09" db="EMBL/GenBank/DDBJ databases">
        <authorList>
            <person name="Sun Q."/>
            <person name="Mori K."/>
        </authorList>
    </citation>
    <scope>NUCLEOTIDE SEQUENCE [LARGE SCALE GENOMIC DNA]</scope>
    <source>
        <strain evidence="2 3">JCM 4362</strain>
    </source>
</reference>
<evidence type="ECO:0000256" key="1">
    <source>
        <dbReference type="SAM" id="Phobius"/>
    </source>
</evidence>
<feature type="transmembrane region" description="Helical" evidence="1">
    <location>
        <begin position="203"/>
        <end position="225"/>
    </location>
</feature>
<dbReference type="EMBL" id="JBHMCR010000004">
    <property type="protein sequence ID" value="MFB9519571.1"/>
    <property type="molecule type" value="Genomic_DNA"/>
</dbReference>
<keyword evidence="3" id="KW-1185">Reference proteome</keyword>
<feature type="transmembrane region" description="Helical" evidence="1">
    <location>
        <begin position="176"/>
        <end position="196"/>
    </location>
</feature>
<sequence length="301" mass="32149">MLLRRFLPVALLALVALLVPLGTVAVWARAEVQDTGRYVDTMAPLADDPDVQKAVVTRLTGEIMRQVDLGPLQNGAERLIGEAARSFTGTQSYRNAWNTVQRVTHDAFRDALAAERGSGDRVLLDLAPVTAELKQRLTDDGVPFAGRIPVVHTDLTLVETDRLDTWRSVYAFLRGAAWWAPVAAVLLAVAAVALSVRGRRLPALATAGGAVVLGALLLALVLAVAHNLVLSHLPEDLSRAAAEALYATATGRLRTAGWWLGLAGLAVALSAGGLWWVRGRRVNSGTPSEQWAREDTTAHAG</sequence>
<gene>
    <name evidence="2" type="ORF">ACFFTU_06405</name>
</gene>
<keyword evidence="1" id="KW-0472">Membrane</keyword>
<name>A0ABV5PAG4_STRCM</name>